<keyword evidence="7" id="KW-1185">Reference proteome</keyword>
<dbReference type="PANTHER" id="PTHR12714:SF25">
    <property type="entry name" value="CONSERVED HYPOTHETICAL MEMBRANE PROTEIN"/>
    <property type="match status" value="1"/>
</dbReference>
<keyword evidence="3 5" id="KW-1133">Transmembrane helix</keyword>
<evidence type="ECO:0000313" key="7">
    <source>
        <dbReference type="Proteomes" id="UP000181936"/>
    </source>
</evidence>
<dbReference type="RefSeq" id="WP_072579455.1">
    <property type="nucleotide sequence ID" value="NZ_CP016020.1"/>
</dbReference>
<dbReference type="GO" id="GO:0004671">
    <property type="term" value="F:protein C-terminal S-isoprenylcysteine carboxyl O-methyltransferase activity"/>
    <property type="evidence" value="ECO:0007669"/>
    <property type="project" value="InterPro"/>
</dbReference>
<dbReference type="InterPro" id="IPR007269">
    <property type="entry name" value="ICMT_MeTrfase"/>
</dbReference>
<dbReference type="STRING" id="1547283.A9C19_07850"/>
<evidence type="ECO:0000256" key="3">
    <source>
        <dbReference type="ARBA" id="ARBA00022989"/>
    </source>
</evidence>
<evidence type="ECO:0000256" key="5">
    <source>
        <dbReference type="SAM" id="Phobius"/>
    </source>
</evidence>
<accession>A0A1L3MQQ1</accession>
<dbReference type="OrthoDB" id="7203053at2"/>
<name>A0A1L3MQQ1_9BACI</name>
<gene>
    <name evidence="6" type="ORF">A9C19_07850</name>
</gene>
<dbReference type="AlphaFoldDB" id="A0A1L3MQQ1"/>
<comment type="subcellular location">
    <subcellularLocation>
        <location evidence="1">Membrane</location>
        <topology evidence="1">Multi-pass membrane protein</topology>
    </subcellularLocation>
</comment>
<dbReference type="Pfam" id="PF04140">
    <property type="entry name" value="ICMT"/>
    <property type="match status" value="1"/>
</dbReference>
<dbReference type="KEGG" id="bwh:A9C19_07850"/>
<evidence type="ECO:0000256" key="4">
    <source>
        <dbReference type="ARBA" id="ARBA00023136"/>
    </source>
</evidence>
<dbReference type="GO" id="GO:0016020">
    <property type="term" value="C:membrane"/>
    <property type="evidence" value="ECO:0007669"/>
    <property type="project" value="UniProtKB-SubCell"/>
</dbReference>
<evidence type="ECO:0000256" key="2">
    <source>
        <dbReference type="ARBA" id="ARBA00022692"/>
    </source>
</evidence>
<feature type="transmembrane region" description="Helical" evidence="5">
    <location>
        <begin position="121"/>
        <end position="147"/>
    </location>
</feature>
<feature type="transmembrane region" description="Helical" evidence="5">
    <location>
        <begin position="40"/>
        <end position="62"/>
    </location>
</feature>
<feature type="transmembrane region" description="Helical" evidence="5">
    <location>
        <begin position="69"/>
        <end position="87"/>
    </location>
</feature>
<organism evidence="6 7">
    <name type="scientific">Bacillus weihaiensis</name>
    <dbReference type="NCBI Taxonomy" id="1547283"/>
    <lineage>
        <taxon>Bacteria</taxon>
        <taxon>Bacillati</taxon>
        <taxon>Bacillota</taxon>
        <taxon>Bacilli</taxon>
        <taxon>Bacillales</taxon>
        <taxon>Bacillaceae</taxon>
        <taxon>Bacillus</taxon>
    </lineage>
</organism>
<dbReference type="Gene3D" id="1.20.120.1630">
    <property type="match status" value="1"/>
</dbReference>
<evidence type="ECO:0000256" key="1">
    <source>
        <dbReference type="ARBA" id="ARBA00004141"/>
    </source>
</evidence>
<evidence type="ECO:0008006" key="8">
    <source>
        <dbReference type="Google" id="ProtNLM"/>
    </source>
</evidence>
<proteinExistence type="predicted"/>
<sequence length="181" mass="21361">MFFYFFFALLVFQRVAELVVAKKNEKWMVKRGALEHGQEHYPFIVLLHIAFLLSLFLEVILFEKQIVNLWHFVISLLAITQLIRYWALISLGQYWNTKIMIVPNDVVVRKGPYRFIRHPNYIVVAIELLFIPLLFQAYATAIIFTLLNIGMMTIRIPAEEKALSQHTNYLEVFKLSQEPNE</sequence>
<keyword evidence="2 5" id="KW-0812">Transmembrane</keyword>
<keyword evidence="4 5" id="KW-0472">Membrane</keyword>
<reference evidence="6 7" key="1">
    <citation type="journal article" date="2016" name="Sci. Rep.">
        <title>Complete genome sequence and transcriptomic analysis of a novel marine strain Bacillus weihaiensis reveals the mechanism of brown algae degradation.</title>
        <authorList>
            <person name="Zhu Y."/>
            <person name="Chen P."/>
            <person name="Bao Y."/>
            <person name="Men Y."/>
            <person name="Zeng Y."/>
            <person name="Yang J."/>
            <person name="Sun J."/>
            <person name="Sun Y."/>
        </authorList>
    </citation>
    <scope>NUCLEOTIDE SEQUENCE [LARGE SCALE GENOMIC DNA]</scope>
    <source>
        <strain evidence="6 7">Alg07</strain>
    </source>
</reference>
<protein>
    <recommendedName>
        <fullName evidence="8">Isoprenylcysteine carboxyl methyltransferase</fullName>
    </recommendedName>
</protein>
<evidence type="ECO:0000313" key="6">
    <source>
        <dbReference type="EMBL" id="APH04666.1"/>
    </source>
</evidence>
<dbReference type="PANTHER" id="PTHR12714">
    <property type="entry name" value="PROTEIN-S ISOPRENYLCYSTEINE O-METHYLTRANSFERASE"/>
    <property type="match status" value="1"/>
</dbReference>
<dbReference type="EMBL" id="CP016020">
    <property type="protein sequence ID" value="APH04666.1"/>
    <property type="molecule type" value="Genomic_DNA"/>
</dbReference>
<dbReference type="Proteomes" id="UP000181936">
    <property type="component" value="Chromosome"/>
</dbReference>